<feature type="repeat" description="WD" evidence="3">
    <location>
        <begin position="73"/>
        <end position="110"/>
    </location>
</feature>
<gene>
    <name evidence="4" type="ORF">SMN809_LOCUS80539</name>
</gene>
<dbReference type="InterPro" id="IPR036322">
    <property type="entry name" value="WD40_repeat_dom_sf"/>
</dbReference>
<evidence type="ECO:0000313" key="5">
    <source>
        <dbReference type="Proteomes" id="UP000676336"/>
    </source>
</evidence>
<protein>
    <submittedName>
        <fullName evidence="4">Uncharacterized protein</fullName>
    </submittedName>
</protein>
<dbReference type="Proteomes" id="UP000676336">
    <property type="component" value="Unassembled WGS sequence"/>
</dbReference>
<keyword evidence="1 3" id="KW-0853">WD repeat</keyword>
<feature type="repeat" description="WD" evidence="3">
    <location>
        <begin position="30"/>
        <end position="62"/>
    </location>
</feature>
<dbReference type="GO" id="GO:0030621">
    <property type="term" value="F:U4 snRNA binding"/>
    <property type="evidence" value="ECO:0007669"/>
    <property type="project" value="TreeGrafter"/>
</dbReference>
<evidence type="ECO:0000313" key="4">
    <source>
        <dbReference type="EMBL" id="CAF5217546.1"/>
    </source>
</evidence>
<dbReference type="InterPro" id="IPR020472">
    <property type="entry name" value="WD40_PAC1"/>
</dbReference>
<dbReference type="EMBL" id="CAJOBI010345598">
    <property type="protein sequence ID" value="CAF5217546.1"/>
    <property type="molecule type" value="Genomic_DNA"/>
</dbReference>
<dbReference type="SUPFAM" id="SSF50978">
    <property type="entry name" value="WD40 repeat-like"/>
    <property type="match status" value="1"/>
</dbReference>
<dbReference type="FunFam" id="2.130.10.10:FF:000443">
    <property type="entry name" value="U4/U6 small nuclear ribonucleoprotein Prp4"/>
    <property type="match status" value="1"/>
</dbReference>
<dbReference type="GO" id="GO:0000398">
    <property type="term" value="P:mRNA splicing, via spliceosome"/>
    <property type="evidence" value="ECO:0007669"/>
    <property type="project" value="TreeGrafter"/>
</dbReference>
<organism evidence="4 5">
    <name type="scientific">Rotaria magnacalcarata</name>
    <dbReference type="NCBI Taxonomy" id="392030"/>
    <lineage>
        <taxon>Eukaryota</taxon>
        <taxon>Metazoa</taxon>
        <taxon>Spiralia</taxon>
        <taxon>Gnathifera</taxon>
        <taxon>Rotifera</taxon>
        <taxon>Eurotatoria</taxon>
        <taxon>Bdelloidea</taxon>
        <taxon>Philodinida</taxon>
        <taxon>Philodinidae</taxon>
        <taxon>Rotaria</taxon>
    </lineage>
</organism>
<evidence type="ECO:0000256" key="2">
    <source>
        <dbReference type="ARBA" id="ARBA00022737"/>
    </source>
</evidence>
<dbReference type="InterPro" id="IPR001680">
    <property type="entry name" value="WD40_rpt"/>
</dbReference>
<sequence length="110" mass="12711">VLIRYHIATGSEDNLCKIWDLRQIKNAYSIAAHQSLVSTVKFQRTEGHYLVTVSYDNTIKLWMHPVWSALYSSTGHEQKIMSADLSLDGRWIATVSYDRTLKIWSPEQIN</sequence>
<feature type="repeat" description="WD" evidence="3">
    <location>
        <begin position="7"/>
        <end position="29"/>
    </location>
</feature>
<dbReference type="SMART" id="SM00320">
    <property type="entry name" value="WD40"/>
    <property type="match status" value="2"/>
</dbReference>
<dbReference type="PRINTS" id="PR00320">
    <property type="entry name" value="GPROTEINBRPT"/>
</dbReference>
<reference evidence="4" key="1">
    <citation type="submission" date="2021-02" db="EMBL/GenBank/DDBJ databases">
        <authorList>
            <person name="Nowell W R."/>
        </authorList>
    </citation>
    <scope>NUCLEOTIDE SEQUENCE</scope>
</reference>
<dbReference type="Pfam" id="PF00400">
    <property type="entry name" value="WD40"/>
    <property type="match status" value="3"/>
</dbReference>
<dbReference type="GO" id="GO:0046540">
    <property type="term" value="C:U4/U6 x U5 tri-snRNP complex"/>
    <property type="evidence" value="ECO:0007669"/>
    <property type="project" value="TreeGrafter"/>
</dbReference>
<dbReference type="InterPro" id="IPR015943">
    <property type="entry name" value="WD40/YVTN_repeat-like_dom_sf"/>
</dbReference>
<proteinExistence type="predicted"/>
<keyword evidence="2" id="KW-0677">Repeat</keyword>
<evidence type="ECO:0000256" key="3">
    <source>
        <dbReference type="PROSITE-ProRule" id="PRU00221"/>
    </source>
</evidence>
<name>A0A8S3JF43_9BILA</name>
<dbReference type="GO" id="GO:0017070">
    <property type="term" value="F:U6 snRNA binding"/>
    <property type="evidence" value="ECO:0007669"/>
    <property type="project" value="TreeGrafter"/>
</dbReference>
<dbReference type="PROSITE" id="PS50082">
    <property type="entry name" value="WD_REPEATS_2"/>
    <property type="match status" value="3"/>
</dbReference>
<dbReference type="PROSITE" id="PS50294">
    <property type="entry name" value="WD_REPEATS_REGION"/>
    <property type="match status" value="2"/>
</dbReference>
<dbReference type="PANTHER" id="PTHR19846:SF0">
    <property type="entry name" value="PRE-MRNA PROCESSING FACTOR 4"/>
    <property type="match status" value="1"/>
</dbReference>
<feature type="non-terminal residue" evidence="4">
    <location>
        <position position="1"/>
    </location>
</feature>
<accession>A0A8S3JF43</accession>
<dbReference type="AlphaFoldDB" id="A0A8S3JF43"/>
<dbReference type="Gene3D" id="2.130.10.10">
    <property type="entry name" value="YVTN repeat-like/Quinoprotein amine dehydrogenase"/>
    <property type="match status" value="1"/>
</dbReference>
<evidence type="ECO:0000256" key="1">
    <source>
        <dbReference type="ARBA" id="ARBA00022574"/>
    </source>
</evidence>
<dbReference type="PANTHER" id="PTHR19846">
    <property type="entry name" value="WD40 REPEAT PROTEIN"/>
    <property type="match status" value="1"/>
</dbReference>
<comment type="caution">
    <text evidence="4">The sequence shown here is derived from an EMBL/GenBank/DDBJ whole genome shotgun (WGS) entry which is preliminary data.</text>
</comment>